<dbReference type="PROSITE" id="PS00062">
    <property type="entry name" value="ALDOKETO_REDUCTASE_2"/>
    <property type="match status" value="1"/>
</dbReference>
<evidence type="ECO:0000256" key="3">
    <source>
        <dbReference type="ARBA" id="ARBA00023002"/>
    </source>
</evidence>
<evidence type="ECO:0000256" key="1">
    <source>
        <dbReference type="ARBA" id="ARBA00007905"/>
    </source>
</evidence>
<keyword evidence="3" id="KW-0560">Oxidoreductase</keyword>
<dbReference type="InterPro" id="IPR023210">
    <property type="entry name" value="NADP_OxRdtase_dom"/>
</dbReference>
<dbReference type="InterPro" id="IPR020471">
    <property type="entry name" value="AKR"/>
</dbReference>
<evidence type="ECO:0000259" key="7">
    <source>
        <dbReference type="Pfam" id="PF00248"/>
    </source>
</evidence>
<dbReference type="PANTHER" id="PTHR43827:SF3">
    <property type="entry name" value="NADP-DEPENDENT OXIDOREDUCTASE DOMAIN-CONTAINING PROTEIN"/>
    <property type="match status" value="1"/>
</dbReference>
<keyword evidence="2" id="KW-0521">NADP</keyword>
<organism evidence="8 9">
    <name type="scientific">Paucilactobacillus hokkaidonensis JCM 18461</name>
    <dbReference type="NCBI Taxonomy" id="1291742"/>
    <lineage>
        <taxon>Bacteria</taxon>
        <taxon>Bacillati</taxon>
        <taxon>Bacillota</taxon>
        <taxon>Bacilli</taxon>
        <taxon>Lactobacillales</taxon>
        <taxon>Lactobacillaceae</taxon>
        <taxon>Paucilactobacillus</taxon>
    </lineage>
</organism>
<sequence length="280" mass="31718">MNNEVNKITLNDGNVVPQVGFGTYLLNGFTGVNAITGALNTGYRFLDAAFNYDNEGAVGEAVRRSSVPRDEITVLSKLPGRFQEYNKALQAIQESVLRTGLDYIDLYLIHWPLPKQNLYVEAWQALIDAQKFGYIRSIGVSNFLPEHLERIERETGVKPVANEIELHPYFNNQAQREYDQQHDIATIDWSPLGRASEMLKDQTIKQIADAHDKSIAQIILRWELQLDTITIPKATKPSRQIENISLFDFKLSDAEMQTINGLTKADGRTSNQDPAVYEEF</sequence>
<dbReference type="RefSeq" id="WP_041093541.1">
    <property type="nucleotide sequence ID" value="NZ_AP014680.1"/>
</dbReference>
<dbReference type="CDD" id="cd19132">
    <property type="entry name" value="AKR_AKR5D1_E1"/>
    <property type="match status" value="1"/>
</dbReference>
<evidence type="ECO:0000256" key="5">
    <source>
        <dbReference type="PIRSR" id="PIRSR000097-2"/>
    </source>
</evidence>
<dbReference type="HOGENOM" id="CLU_023205_0_1_9"/>
<dbReference type="FunFam" id="3.20.20.100:FF:000002">
    <property type="entry name" value="2,5-diketo-D-gluconic acid reductase A"/>
    <property type="match status" value="1"/>
</dbReference>
<proteinExistence type="inferred from homology"/>
<dbReference type="Gene3D" id="3.20.20.100">
    <property type="entry name" value="NADP-dependent oxidoreductase domain"/>
    <property type="match status" value="1"/>
</dbReference>
<feature type="site" description="Lowers pKa of active site Tyr" evidence="6">
    <location>
        <position position="77"/>
    </location>
</feature>
<dbReference type="GO" id="GO:0016616">
    <property type="term" value="F:oxidoreductase activity, acting on the CH-OH group of donors, NAD or NADP as acceptor"/>
    <property type="evidence" value="ECO:0007669"/>
    <property type="project" value="UniProtKB-ARBA"/>
</dbReference>
<dbReference type="PANTHER" id="PTHR43827">
    <property type="entry name" value="2,5-DIKETO-D-GLUCONIC ACID REDUCTASE"/>
    <property type="match status" value="1"/>
</dbReference>
<dbReference type="Proteomes" id="UP000031620">
    <property type="component" value="Chromosome"/>
</dbReference>
<dbReference type="PIRSF" id="PIRSF000097">
    <property type="entry name" value="AKR"/>
    <property type="match status" value="1"/>
</dbReference>
<evidence type="ECO:0000256" key="2">
    <source>
        <dbReference type="ARBA" id="ARBA00022857"/>
    </source>
</evidence>
<dbReference type="Pfam" id="PF00248">
    <property type="entry name" value="Aldo_ket_red"/>
    <property type="match status" value="1"/>
</dbReference>
<dbReference type="InterPro" id="IPR036812">
    <property type="entry name" value="NAD(P)_OxRdtase_dom_sf"/>
</dbReference>
<reference evidence="8 9" key="1">
    <citation type="submission" date="2014-11" db="EMBL/GenBank/DDBJ databases">
        <title>Complete genome sequence and analysis of Lactobacillus hokkaidonensis LOOC260T.</title>
        <authorList>
            <person name="Tanizawa Y."/>
            <person name="Tohno M."/>
            <person name="Kaminuma E."/>
            <person name="Nakamura Y."/>
            <person name="Arita M."/>
        </authorList>
    </citation>
    <scope>NUCLEOTIDE SEQUENCE [LARGE SCALE GENOMIC DNA]</scope>
    <source>
        <strain evidence="8 9">LOOC260</strain>
    </source>
</reference>
<feature type="binding site" evidence="5">
    <location>
        <position position="110"/>
    </location>
    <ligand>
        <name>substrate</name>
    </ligand>
</feature>
<feature type="domain" description="NADP-dependent oxidoreductase" evidence="7">
    <location>
        <begin position="32"/>
        <end position="262"/>
    </location>
</feature>
<dbReference type="EMBL" id="AP014680">
    <property type="protein sequence ID" value="BAP85644.1"/>
    <property type="molecule type" value="Genomic_DNA"/>
</dbReference>
<dbReference type="KEGG" id="lho:LOOC260_111050"/>
<evidence type="ECO:0000313" key="9">
    <source>
        <dbReference type="Proteomes" id="UP000031620"/>
    </source>
</evidence>
<evidence type="ECO:0000256" key="6">
    <source>
        <dbReference type="PIRSR" id="PIRSR000097-3"/>
    </source>
</evidence>
<name>A0A0A1GXP7_9LACO</name>
<protein>
    <submittedName>
        <fullName evidence="8">2,5-diketo-D-gluconic acid reductase</fullName>
    </submittedName>
</protein>
<feature type="active site" description="Proton donor" evidence="4">
    <location>
        <position position="52"/>
    </location>
</feature>
<dbReference type="InterPro" id="IPR018170">
    <property type="entry name" value="Aldo/ket_reductase_CS"/>
</dbReference>
<evidence type="ECO:0000256" key="4">
    <source>
        <dbReference type="PIRSR" id="PIRSR000097-1"/>
    </source>
</evidence>
<accession>A0A0A1GXP7</accession>
<dbReference type="PRINTS" id="PR00069">
    <property type="entry name" value="ALDKETRDTASE"/>
</dbReference>
<dbReference type="STRING" id="1291742.LOOC260_111050"/>
<gene>
    <name evidence="8" type="ORF">LOOC260_111050</name>
</gene>
<evidence type="ECO:0000313" key="8">
    <source>
        <dbReference type="EMBL" id="BAP85644.1"/>
    </source>
</evidence>
<dbReference type="AlphaFoldDB" id="A0A0A1GXP7"/>
<comment type="similarity">
    <text evidence="1">Belongs to the aldo/keto reductase family.</text>
</comment>
<dbReference type="SUPFAM" id="SSF51430">
    <property type="entry name" value="NAD(P)-linked oxidoreductase"/>
    <property type="match status" value="1"/>
</dbReference>